<reference evidence="2 3" key="1">
    <citation type="submission" date="2017-05" db="EMBL/GenBank/DDBJ databases">
        <title>The Genome Sequence of Tsuchiyaea wingfieldii DSM 27421.</title>
        <authorList>
            <person name="Cuomo C."/>
            <person name="Passer A."/>
            <person name="Billmyre B."/>
            <person name="Heitman J."/>
        </authorList>
    </citation>
    <scope>NUCLEOTIDE SEQUENCE [LARGE SCALE GENOMIC DNA]</scope>
    <source>
        <strain evidence="2 3">DSM 27421</strain>
    </source>
</reference>
<dbReference type="EMBL" id="NIDF01000075">
    <property type="protein sequence ID" value="TYJ53855.1"/>
    <property type="molecule type" value="Genomic_DNA"/>
</dbReference>
<accession>A0A5D3AQT9</accession>
<proteinExistence type="predicted"/>
<dbReference type="AlphaFoldDB" id="A0A5D3AQT9"/>
<protein>
    <submittedName>
        <fullName evidence="2">Uncharacterized protein</fullName>
    </submittedName>
</protein>
<feature type="region of interest" description="Disordered" evidence="1">
    <location>
        <begin position="1"/>
        <end position="21"/>
    </location>
</feature>
<evidence type="ECO:0000313" key="2">
    <source>
        <dbReference type="EMBL" id="TYJ53855.1"/>
    </source>
</evidence>
<name>A0A5D3AQT9_9TREE</name>
<evidence type="ECO:0000313" key="3">
    <source>
        <dbReference type="Proteomes" id="UP000322245"/>
    </source>
</evidence>
<keyword evidence="3" id="KW-1185">Reference proteome</keyword>
<feature type="region of interest" description="Disordered" evidence="1">
    <location>
        <begin position="115"/>
        <end position="137"/>
    </location>
</feature>
<evidence type="ECO:0000256" key="1">
    <source>
        <dbReference type="SAM" id="MobiDB-lite"/>
    </source>
</evidence>
<organism evidence="2 3">
    <name type="scientific">Cryptococcus floricola</name>
    <dbReference type="NCBI Taxonomy" id="2591691"/>
    <lineage>
        <taxon>Eukaryota</taxon>
        <taxon>Fungi</taxon>
        <taxon>Dikarya</taxon>
        <taxon>Basidiomycota</taxon>
        <taxon>Agaricomycotina</taxon>
        <taxon>Tremellomycetes</taxon>
        <taxon>Tremellales</taxon>
        <taxon>Cryptococcaceae</taxon>
        <taxon>Cryptococcus</taxon>
    </lineage>
</organism>
<sequence length="177" mass="20497">MASQQPEDSEGASHQEEAYTYEYDLSEDTTFNYYSQDDWSTLESLAEQGVDEFSAIYLGHMKTYDEPPLKIIYDSEVMQQANMELQGFHGRPFSEAETALYSIIQTVMEPFLRGQREADSAEERRARAEQQEEVTRQFDSMLEDARQWWPEGHGAQETLQQLRESISDINFPDVAEV</sequence>
<dbReference type="Proteomes" id="UP000322245">
    <property type="component" value="Unassembled WGS sequence"/>
</dbReference>
<comment type="caution">
    <text evidence="2">The sequence shown here is derived from an EMBL/GenBank/DDBJ whole genome shotgun (WGS) entry which is preliminary data.</text>
</comment>
<feature type="compositionally biased region" description="Basic and acidic residues" evidence="1">
    <location>
        <begin position="115"/>
        <end position="136"/>
    </location>
</feature>
<gene>
    <name evidence="2" type="ORF">B9479_005474</name>
</gene>